<dbReference type="Gene3D" id="2.40.160.90">
    <property type="match status" value="1"/>
</dbReference>
<dbReference type="PROSITE" id="PS51257">
    <property type="entry name" value="PROKAR_LIPOPROTEIN"/>
    <property type="match status" value="1"/>
</dbReference>
<reference evidence="5" key="1">
    <citation type="submission" date="2022-08" db="EMBL/GenBank/DDBJ databases">
        <authorList>
            <person name="Volokhov D.V."/>
            <person name="Furtak V.A."/>
            <person name="Zagorodnyaya T.A."/>
        </authorList>
    </citation>
    <scope>NUCLEOTIDE SEQUENCE</scope>
    <source>
        <strain evidence="5">CSL10203-ORH2</strain>
    </source>
</reference>
<dbReference type="RefSeq" id="WP_259292009.1">
    <property type="nucleotide sequence ID" value="NZ_JANUXW010000007.1"/>
</dbReference>
<sequence>MNKFYFNWGGLAVMCICVLSACGGGGSDGPSVASTSTPITTVSAKSDQNISSALEQDLGQDSKTDSEQNSLDSEKPAASIGMEAPYQVIINGHTHRDKSQIVLNDFKENAFSEIPTQSGSIRAYRQQYSIIAGYLAPQSIVGQDDEGKNITIREEPMGIGLVKGDITATLPDVGQYQYTGQAFSEDETGRFNYKVDFNQRKGSGEVTGIEKTGTITLQEADIKNVVYNNTLDGSHMIAKGIEGKTLSEAQVNGDYSLTFFGPEAKEIGGIVYQPSMQIGVGGTAQ</sequence>
<name>A0ABT2FDD6_9NEIS</name>
<keyword evidence="6" id="KW-1185">Reference proteome</keyword>
<gene>
    <name evidence="5" type="ORF">NXS09_07910</name>
</gene>
<evidence type="ECO:0000259" key="4">
    <source>
        <dbReference type="Pfam" id="PF08794"/>
    </source>
</evidence>
<feature type="signal peptide" evidence="3">
    <location>
        <begin position="1"/>
        <end position="23"/>
    </location>
</feature>
<keyword evidence="3" id="KW-0732">Signal</keyword>
<reference evidence="5" key="2">
    <citation type="journal article" date="2023" name="Curr. Microbiol.">
        <title>Neisseria montereyensis sp. nov., Isolated from Oropharynx of California Sea Lion (Zalophus californianus): Genomic, Phylogenetic, and Phenotypic Study.</title>
        <authorList>
            <person name="Volokhov D.V."/>
            <person name="Zagorodnyaya T.A."/>
            <person name="Furtak V.A."/>
            <person name="Nattanmai G."/>
            <person name="Randall L."/>
            <person name="Jose S."/>
            <person name="Gao Y."/>
            <person name="Gulland F.M."/>
            <person name="Eisenberg T."/>
            <person name="Delmonte P."/>
            <person name="Blom J."/>
            <person name="Mitchell K.K."/>
        </authorList>
    </citation>
    <scope>NUCLEOTIDE SEQUENCE</scope>
    <source>
        <strain evidence="5">CSL10203-ORH2</strain>
    </source>
</reference>
<organism evidence="5 6">
    <name type="scientific">Neisseria montereyensis</name>
    <dbReference type="NCBI Taxonomy" id="2973938"/>
    <lineage>
        <taxon>Bacteria</taxon>
        <taxon>Pseudomonadati</taxon>
        <taxon>Pseudomonadota</taxon>
        <taxon>Betaproteobacteria</taxon>
        <taxon>Neisseriales</taxon>
        <taxon>Neisseriaceae</taxon>
        <taxon>Neisseria</taxon>
    </lineage>
</organism>
<evidence type="ECO:0000256" key="1">
    <source>
        <dbReference type="ARBA" id="ARBA00004442"/>
    </source>
</evidence>
<feature type="domain" description="Factor H binding protein-like C-terminal" evidence="4">
    <location>
        <begin position="169"/>
        <end position="270"/>
    </location>
</feature>
<dbReference type="Proteomes" id="UP001166947">
    <property type="component" value="Unassembled WGS sequence"/>
</dbReference>
<comment type="caution">
    <text evidence="5">The sequence shown here is derived from an EMBL/GenBank/DDBJ whole genome shotgun (WGS) entry which is preliminary data.</text>
</comment>
<comment type="subcellular location">
    <subcellularLocation>
        <location evidence="1">Cell outer membrane</location>
    </subcellularLocation>
</comment>
<dbReference type="Pfam" id="PF08794">
    <property type="entry name" value="FHBP_C"/>
    <property type="match status" value="1"/>
</dbReference>
<evidence type="ECO:0000313" key="5">
    <source>
        <dbReference type="EMBL" id="MCS4534222.1"/>
    </source>
</evidence>
<dbReference type="EMBL" id="JANUXW010000007">
    <property type="protein sequence ID" value="MCS4534222.1"/>
    <property type="molecule type" value="Genomic_DNA"/>
</dbReference>
<feature type="chain" id="PRO_5047332906" evidence="3">
    <location>
        <begin position="24"/>
        <end position="285"/>
    </location>
</feature>
<dbReference type="InterPro" id="IPR014902">
    <property type="entry name" value="FHBP-like_C"/>
</dbReference>
<feature type="region of interest" description="Disordered" evidence="2">
    <location>
        <begin position="57"/>
        <end position="77"/>
    </location>
</feature>
<proteinExistence type="predicted"/>
<evidence type="ECO:0000256" key="3">
    <source>
        <dbReference type="SAM" id="SignalP"/>
    </source>
</evidence>
<dbReference type="SUPFAM" id="SSF56925">
    <property type="entry name" value="OMPA-like"/>
    <property type="match status" value="1"/>
</dbReference>
<evidence type="ECO:0000313" key="6">
    <source>
        <dbReference type="Proteomes" id="UP001166947"/>
    </source>
</evidence>
<dbReference type="InterPro" id="IPR011250">
    <property type="entry name" value="OMP/PagP_B-barrel"/>
</dbReference>
<protein>
    <submittedName>
        <fullName evidence="5">Factor H binding family protein</fullName>
    </submittedName>
</protein>
<accession>A0ABT2FDD6</accession>
<evidence type="ECO:0000256" key="2">
    <source>
        <dbReference type="SAM" id="MobiDB-lite"/>
    </source>
</evidence>